<dbReference type="EMBL" id="QKKF02033568">
    <property type="protein sequence ID" value="RZF33718.1"/>
    <property type="molecule type" value="Genomic_DNA"/>
</dbReference>
<name>A0A482WJT5_LAOST</name>
<evidence type="ECO:0000313" key="2">
    <source>
        <dbReference type="Proteomes" id="UP000291343"/>
    </source>
</evidence>
<sequence length="163" mass="18429">MSRSILGLRLHQRVRNAEILRLVKVNYLQREAHLVKWRWAGHVARMTADRWAKICTEWVPRDRTGQEDDQPPGGEMSFPSELETCGSPLLETGVCSIIMLPYLMLLTNDDARGASMQPAPLLCATGISPLPFYPVADTHYLHRMRSSNNGVMLVIYGFGTVYE</sequence>
<evidence type="ECO:0000313" key="1">
    <source>
        <dbReference type="EMBL" id="RZF33718.1"/>
    </source>
</evidence>
<comment type="caution">
    <text evidence="1">The sequence shown here is derived from an EMBL/GenBank/DDBJ whole genome shotgun (WGS) entry which is preliminary data.</text>
</comment>
<dbReference type="AlphaFoldDB" id="A0A482WJT5"/>
<proteinExistence type="predicted"/>
<dbReference type="InParanoid" id="A0A482WJT5"/>
<keyword evidence="2" id="KW-1185">Reference proteome</keyword>
<accession>A0A482WJT5</accession>
<dbReference type="OrthoDB" id="6628351at2759"/>
<reference evidence="1 2" key="1">
    <citation type="journal article" date="2017" name="Gigascience">
        <title>Genome sequence of the small brown planthopper, Laodelphax striatellus.</title>
        <authorList>
            <person name="Zhu J."/>
            <person name="Jiang F."/>
            <person name="Wang X."/>
            <person name="Yang P."/>
            <person name="Bao Y."/>
            <person name="Zhao W."/>
            <person name="Wang W."/>
            <person name="Lu H."/>
            <person name="Wang Q."/>
            <person name="Cui N."/>
            <person name="Li J."/>
            <person name="Chen X."/>
            <person name="Luo L."/>
            <person name="Yu J."/>
            <person name="Kang L."/>
            <person name="Cui F."/>
        </authorList>
    </citation>
    <scope>NUCLEOTIDE SEQUENCE [LARGE SCALE GENOMIC DNA]</scope>
    <source>
        <strain evidence="1">Lst14</strain>
    </source>
</reference>
<gene>
    <name evidence="1" type="ORF">LSTR_LSTR007746</name>
</gene>
<protein>
    <submittedName>
        <fullName evidence="1">Uncharacterized protein</fullName>
    </submittedName>
</protein>
<dbReference type="Proteomes" id="UP000291343">
    <property type="component" value="Unassembled WGS sequence"/>
</dbReference>
<organism evidence="1 2">
    <name type="scientific">Laodelphax striatellus</name>
    <name type="common">Small brown planthopper</name>
    <name type="synonym">Delphax striatella</name>
    <dbReference type="NCBI Taxonomy" id="195883"/>
    <lineage>
        <taxon>Eukaryota</taxon>
        <taxon>Metazoa</taxon>
        <taxon>Ecdysozoa</taxon>
        <taxon>Arthropoda</taxon>
        <taxon>Hexapoda</taxon>
        <taxon>Insecta</taxon>
        <taxon>Pterygota</taxon>
        <taxon>Neoptera</taxon>
        <taxon>Paraneoptera</taxon>
        <taxon>Hemiptera</taxon>
        <taxon>Auchenorrhyncha</taxon>
        <taxon>Fulgoroidea</taxon>
        <taxon>Delphacidae</taxon>
        <taxon>Criomorphinae</taxon>
        <taxon>Laodelphax</taxon>
    </lineage>
</organism>